<dbReference type="EMBL" id="CAXAMM010004758">
    <property type="protein sequence ID" value="CAK9004829.1"/>
    <property type="molecule type" value="Genomic_DNA"/>
</dbReference>
<dbReference type="PANTHER" id="PTHR23324:SF83">
    <property type="entry name" value="SEC14-LIKE PROTEIN 2"/>
    <property type="match status" value="1"/>
</dbReference>
<dbReference type="PANTHER" id="PTHR23324">
    <property type="entry name" value="SEC14 RELATED PROTEIN"/>
    <property type="match status" value="1"/>
</dbReference>
<dbReference type="CDD" id="cd00170">
    <property type="entry name" value="SEC14"/>
    <property type="match status" value="1"/>
</dbReference>
<evidence type="ECO:0000313" key="4">
    <source>
        <dbReference type="Proteomes" id="UP001642464"/>
    </source>
</evidence>
<dbReference type="InterPro" id="IPR001251">
    <property type="entry name" value="CRAL-TRIO_dom"/>
</dbReference>
<evidence type="ECO:0000259" key="2">
    <source>
        <dbReference type="PROSITE" id="PS50191"/>
    </source>
</evidence>
<dbReference type="SMART" id="SM00516">
    <property type="entry name" value="SEC14"/>
    <property type="match status" value="1"/>
</dbReference>
<feature type="region of interest" description="Disordered" evidence="1">
    <location>
        <begin position="1"/>
        <end position="22"/>
    </location>
</feature>
<reference evidence="3 4" key="1">
    <citation type="submission" date="2024-02" db="EMBL/GenBank/DDBJ databases">
        <authorList>
            <person name="Chen Y."/>
            <person name="Shah S."/>
            <person name="Dougan E. K."/>
            <person name="Thang M."/>
            <person name="Chan C."/>
        </authorList>
    </citation>
    <scope>NUCLEOTIDE SEQUENCE [LARGE SCALE GENOMIC DNA]</scope>
</reference>
<dbReference type="Pfam" id="PF00650">
    <property type="entry name" value="CRAL_TRIO"/>
    <property type="match status" value="1"/>
</dbReference>
<dbReference type="SUPFAM" id="SSF52087">
    <property type="entry name" value="CRAL/TRIO domain"/>
    <property type="match status" value="1"/>
</dbReference>
<dbReference type="InterPro" id="IPR051064">
    <property type="entry name" value="SEC14/CRAL-TRIO_domain"/>
</dbReference>
<name>A0ABP0IT68_9DINO</name>
<dbReference type="InterPro" id="IPR036865">
    <property type="entry name" value="CRAL-TRIO_dom_sf"/>
</dbReference>
<accession>A0ABP0IT68</accession>
<dbReference type="Proteomes" id="UP001642464">
    <property type="component" value="Unassembled WGS sequence"/>
</dbReference>
<evidence type="ECO:0000256" key="1">
    <source>
        <dbReference type="SAM" id="MobiDB-lite"/>
    </source>
</evidence>
<sequence>MDAFGTPGQYHEDGSRSTSDWTWSPHPNTLEAELAYRHAFFTRLPNQHVPEPILVWRAGHADYQGIVREDLVEIMIKAFVVHLEDALQASRTASLKSGKLVRARLIIDCDGFGFENVRYIPILKRIIALGKSYYPEVAATVTVIRAPAFLATFYKLVKPFLPNMLQQKICILNGNFHDGLKKHTGLDVASLPDFLGGNLRGIKFGEVLPVPSNALNFLCQS</sequence>
<gene>
    <name evidence="3" type="ORF">SCF082_LOCUS8340</name>
</gene>
<comment type="caution">
    <text evidence="3">The sequence shown here is derived from an EMBL/GenBank/DDBJ whole genome shotgun (WGS) entry which is preliminary data.</text>
</comment>
<keyword evidence="4" id="KW-1185">Reference proteome</keyword>
<dbReference type="PROSITE" id="PS50191">
    <property type="entry name" value="CRAL_TRIO"/>
    <property type="match status" value="1"/>
</dbReference>
<evidence type="ECO:0000313" key="3">
    <source>
        <dbReference type="EMBL" id="CAK9004829.1"/>
    </source>
</evidence>
<proteinExistence type="predicted"/>
<dbReference type="Gene3D" id="3.40.525.10">
    <property type="entry name" value="CRAL-TRIO lipid binding domain"/>
    <property type="match status" value="1"/>
</dbReference>
<organism evidence="3 4">
    <name type="scientific">Durusdinium trenchii</name>
    <dbReference type="NCBI Taxonomy" id="1381693"/>
    <lineage>
        <taxon>Eukaryota</taxon>
        <taxon>Sar</taxon>
        <taxon>Alveolata</taxon>
        <taxon>Dinophyceae</taxon>
        <taxon>Suessiales</taxon>
        <taxon>Symbiodiniaceae</taxon>
        <taxon>Durusdinium</taxon>
    </lineage>
</organism>
<feature type="domain" description="CRAL-TRIO" evidence="2">
    <location>
        <begin position="52"/>
        <end position="203"/>
    </location>
</feature>
<protein>
    <submittedName>
        <fullName evidence="3">CRAL-TRIO domain-containing protein T23G5.2</fullName>
    </submittedName>
</protein>